<proteinExistence type="predicted"/>
<dbReference type="AlphaFoldDB" id="C7MC59"/>
<dbReference type="OrthoDB" id="4790496at2"/>
<dbReference type="HOGENOM" id="CLU_846344_0_0_11"/>
<evidence type="ECO:0000256" key="1">
    <source>
        <dbReference type="SAM" id="MobiDB-lite"/>
    </source>
</evidence>
<dbReference type="eggNOG" id="ENOG5033BMR">
    <property type="taxonomic scope" value="Bacteria"/>
</dbReference>
<dbReference type="PATRIC" id="fig|446465.5.peg.1324"/>
<feature type="compositionally biased region" description="Acidic residues" evidence="1">
    <location>
        <begin position="79"/>
        <end position="88"/>
    </location>
</feature>
<protein>
    <recommendedName>
        <fullName evidence="4">WXG100 family type VII secretion target</fullName>
    </recommendedName>
</protein>
<dbReference type="Proteomes" id="UP000001919">
    <property type="component" value="Chromosome"/>
</dbReference>
<dbReference type="Gene3D" id="1.10.287.1060">
    <property type="entry name" value="ESAT-6-like"/>
    <property type="match status" value="1"/>
</dbReference>
<evidence type="ECO:0000313" key="3">
    <source>
        <dbReference type="Proteomes" id="UP000001919"/>
    </source>
</evidence>
<accession>C7MC59</accession>
<evidence type="ECO:0008006" key="4">
    <source>
        <dbReference type="Google" id="ProtNLM"/>
    </source>
</evidence>
<dbReference type="KEGG" id="bfa:Bfae_13240"/>
<reference evidence="2 3" key="1">
    <citation type="journal article" date="2009" name="Stand. Genomic Sci.">
        <title>Complete genome sequence of Brachybacterium faecium type strain (Schefferle 6-10).</title>
        <authorList>
            <person name="Lapidus A."/>
            <person name="Pukall R."/>
            <person name="Labuttii K."/>
            <person name="Copeland A."/>
            <person name="Del Rio T.G."/>
            <person name="Nolan M."/>
            <person name="Chen F."/>
            <person name="Lucas S."/>
            <person name="Tice H."/>
            <person name="Cheng J.F."/>
            <person name="Bruce D."/>
            <person name="Goodwin L."/>
            <person name="Pitluck S."/>
            <person name="Rohde M."/>
            <person name="Goker M."/>
            <person name="Pati A."/>
            <person name="Ivanova N."/>
            <person name="Mavrommatis K."/>
            <person name="Chen A."/>
            <person name="Palaniappan K."/>
            <person name="D'haeseleer P."/>
            <person name="Chain P."/>
            <person name="Bristow J."/>
            <person name="Eisen J.A."/>
            <person name="Markowitz V."/>
            <person name="Hugenholtz P."/>
            <person name="Kyrpides N.C."/>
            <person name="Klenk H.P."/>
        </authorList>
    </citation>
    <scope>NUCLEOTIDE SEQUENCE [LARGE SCALE GENOMIC DNA]</scope>
    <source>
        <strain evidence="3">ATCC 43885 / DSM 4810 / JCM 11609 / LMG 19847 / NBRC 14762 / NCIMB 9860 / 6-10</strain>
    </source>
</reference>
<keyword evidence="3" id="KW-1185">Reference proteome</keyword>
<gene>
    <name evidence="2" type="ordered locus">Bfae_13240</name>
</gene>
<feature type="region of interest" description="Disordered" evidence="1">
    <location>
        <begin position="73"/>
        <end position="92"/>
    </location>
</feature>
<dbReference type="Gene3D" id="1.20.120.20">
    <property type="entry name" value="Apolipoprotein"/>
    <property type="match status" value="1"/>
</dbReference>
<evidence type="ECO:0000313" key="2">
    <source>
        <dbReference type="EMBL" id="ACU85166.1"/>
    </source>
</evidence>
<name>C7MC59_BRAFD</name>
<dbReference type="EMBL" id="CP001643">
    <property type="protein sequence ID" value="ACU85166.1"/>
    <property type="molecule type" value="Genomic_DNA"/>
</dbReference>
<sequence>MTGFQGADTEQLREHAELMRDRANSLDGLRTRLSMLVAHGAEWEGPDAEAFRERWRSEVAPRFDAQIGALEDRGSSLEQEAEEQDTASEVEKSPSLFENLRDLSKIGQGLFKHVTTFRKLIEDFPAHMKEWKAAFKGGPGELWAKYKDELVKGMKKGLNFGEEYSSIAKKLVGELGFPDSLGTWDPLKKHLDGGKFPSWLGDVAPKAATLGKLGGKLIPGFDIGVGIHQMTTGETTFDKVSGGLSAVGGGMVLAAPLFGPAAPVVAGIGAAAGVVSLGMDLGKMAWENREAIGAFVGDVAGGVTHAVSNVADGVADVASNVAGGVADAASNAAETIGNGVEAAGDAVKNVGGAIGDALGFG</sequence>
<organism evidence="2 3">
    <name type="scientific">Brachybacterium faecium (strain ATCC 43885 / DSM 4810 / JCM 11609 / LMG 19847 / NBRC 14762 / NCIMB 9860 / 6-10)</name>
    <dbReference type="NCBI Taxonomy" id="446465"/>
    <lineage>
        <taxon>Bacteria</taxon>
        <taxon>Bacillati</taxon>
        <taxon>Actinomycetota</taxon>
        <taxon>Actinomycetes</taxon>
        <taxon>Micrococcales</taxon>
        <taxon>Dermabacteraceae</taxon>
        <taxon>Brachybacterium</taxon>
    </lineage>
</organism>
<dbReference type="STRING" id="446465.Bfae_13240"/>